<evidence type="ECO:0000313" key="3">
    <source>
        <dbReference type="Proteomes" id="UP000361836"/>
    </source>
</evidence>
<accession>A0A5K1IIV5</accession>
<dbReference type="PANTHER" id="PTHR34301:SF8">
    <property type="entry name" value="ATPASE DOMAIN-CONTAINING PROTEIN"/>
    <property type="match status" value="1"/>
</dbReference>
<dbReference type="Proteomes" id="UP000361836">
    <property type="component" value="Unassembled WGS sequence"/>
</dbReference>
<evidence type="ECO:0000313" key="2">
    <source>
        <dbReference type="EMBL" id="VWL86856.1"/>
    </source>
</evidence>
<name>A0A5K1IIV5_9ACTN</name>
<reference evidence="2 3" key="1">
    <citation type="submission" date="2019-10" db="EMBL/GenBank/DDBJ databases">
        <authorList>
            <person name="Wolf R A."/>
        </authorList>
    </citation>
    <scope>NUCLEOTIDE SEQUENCE [LARGE SCALE GENOMIC DNA]</scope>
    <source>
        <strain evidence="2">Collinsella_aerofaciens_MC2</strain>
    </source>
</reference>
<gene>
    <name evidence="2" type="ORF">KCJAJFAP_01505</name>
</gene>
<keyword evidence="3" id="KW-1185">Reference proteome</keyword>
<proteinExistence type="predicted"/>
<dbReference type="AlphaFoldDB" id="A0A5K1IIV5"/>
<dbReference type="Gene3D" id="3.40.50.300">
    <property type="entry name" value="P-loop containing nucleotide triphosphate hydrolases"/>
    <property type="match status" value="1"/>
</dbReference>
<dbReference type="PANTHER" id="PTHR34301">
    <property type="entry name" value="DNA-BINDING PROTEIN-RELATED"/>
    <property type="match status" value="1"/>
</dbReference>
<protein>
    <submittedName>
        <fullName evidence="2">AAA ATPase domain protein</fullName>
    </submittedName>
</protein>
<sequence length="372" mass="41060">MNPNPFKPTAGKRPPILVGRESVIEDFEEGLDNGAGAPGRLMLITGNRGCGKTVLLRELQRLANERGWAVVSDSASLGLCDRLADALRSNKPVVTSMEFGPSFGRMSVEAARAKGETLRELVNERLKGLGPGKGLLFAIDEAQSASIEELAALAVLYQQVLGDQDATGLPDSDQRGLALVFAGLPSMVDDLLEEPSVTFLRRAQQRTLGAISLPKVRDSYIQTVKDAGLYADAETADLAAHKSMGHPYMVQLVGYYMWRSAVRRNSQVIERRDVEDGHVDAVSEFYEAVDAPLYYGLRSPQRLFIEAMAVDEDKPTRMADIIERCDRTQSWASKYRASLIRERVIEAAGYGLVRFTVPMLGAYIRDRVLWHE</sequence>
<dbReference type="InterPro" id="IPR041664">
    <property type="entry name" value="AAA_16"/>
</dbReference>
<feature type="domain" description="AAA+ ATPase" evidence="1">
    <location>
        <begin position="38"/>
        <end position="209"/>
    </location>
</feature>
<evidence type="ECO:0000259" key="1">
    <source>
        <dbReference type="SMART" id="SM00382"/>
    </source>
</evidence>
<dbReference type="RefSeq" id="WP_152075797.1">
    <property type="nucleotide sequence ID" value="NZ_CAAKNU010000023.1"/>
</dbReference>
<dbReference type="InterPro" id="IPR027417">
    <property type="entry name" value="P-loop_NTPase"/>
</dbReference>
<dbReference type="SUPFAM" id="SSF52540">
    <property type="entry name" value="P-loop containing nucleoside triphosphate hydrolases"/>
    <property type="match status" value="1"/>
</dbReference>
<dbReference type="EMBL" id="CABWIE010000002">
    <property type="protein sequence ID" value="VWL86856.1"/>
    <property type="molecule type" value="Genomic_DNA"/>
</dbReference>
<dbReference type="InterPro" id="IPR003593">
    <property type="entry name" value="AAA+_ATPase"/>
</dbReference>
<dbReference type="SMART" id="SM00382">
    <property type="entry name" value="AAA"/>
    <property type="match status" value="1"/>
</dbReference>
<organism evidence="2 3">
    <name type="scientific">Collinsella aerofaciens</name>
    <dbReference type="NCBI Taxonomy" id="74426"/>
    <lineage>
        <taxon>Bacteria</taxon>
        <taxon>Bacillati</taxon>
        <taxon>Actinomycetota</taxon>
        <taxon>Coriobacteriia</taxon>
        <taxon>Coriobacteriales</taxon>
        <taxon>Coriobacteriaceae</taxon>
        <taxon>Collinsella</taxon>
    </lineage>
</organism>
<dbReference type="Pfam" id="PF13191">
    <property type="entry name" value="AAA_16"/>
    <property type="match status" value="1"/>
</dbReference>